<gene>
    <name evidence="2" type="ORF">THASP1DRAFT_34409</name>
</gene>
<reference evidence="3" key="1">
    <citation type="journal article" date="2018" name="Nat. Microbiol.">
        <title>Leveraging single-cell genomics to expand the fungal tree of life.</title>
        <authorList>
            <person name="Ahrendt S.R."/>
            <person name="Quandt C.A."/>
            <person name="Ciobanu D."/>
            <person name="Clum A."/>
            <person name="Salamov A."/>
            <person name="Andreopoulos B."/>
            <person name="Cheng J.F."/>
            <person name="Woyke T."/>
            <person name="Pelin A."/>
            <person name="Henrissat B."/>
            <person name="Reynolds N.K."/>
            <person name="Benny G.L."/>
            <person name="Smith M.E."/>
            <person name="James T.Y."/>
            <person name="Grigoriev I.V."/>
        </authorList>
    </citation>
    <scope>NUCLEOTIDE SEQUENCE [LARGE SCALE GENOMIC DNA]</scope>
    <source>
        <strain evidence="3">RSA 1356</strain>
    </source>
</reference>
<dbReference type="PANTHER" id="PTHR47829:SF1">
    <property type="entry name" value="HAD FAMILY PHOSPHATASE"/>
    <property type="match status" value="1"/>
</dbReference>
<dbReference type="Pfam" id="PF01636">
    <property type="entry name" value="APH"/>
    <property type="match status" value="1"/>
</dbReference>
<dbReference type="PROSITE" id="PS00108">
    <property type="entry name" value="PROTEIN_KINASE_ST"/>
    <property type="match status" value="1"/>
</dbReference>
<dbReference type="GO" id="GO:0004672">
    <property type="term" value="F:protein kinase activity"/>
    <property type="evidence" value="ECO:0007669"/>
    <property type="project" value="InterPro"/>
</dbReference>
<dbReference type="OrthoDB" id="191037at2759"/>
<sequence>MTKQQISGQSTTSVRQGQVTATTILHEVDAVALGNYLAQHISGFTTPIEIRQFSLGQSNPTFLVQEAGGARYVIRKKPPGQLLSNTAHAVEREFRVLDALGRHTDVPVPRVFHLCEDTSVLGTPFYVMEFVKGRIFSDVRFNTLAPEERRACWLSVVETLAKLHLADYRAIGLADYGRPSDFYARQIRSLQRVSAAQAAVVDSATGKAVGPIPRLDEMLAWFSRNAVADRTTIVHGDFKVDNVVFHPTEPRVIAILDWELSTIGHPLSDLANLLQPYYASIKGVPMMPAGLEGNQRPEGVPSADELIKHYCELTAQPYPIRNWMFSVAFSFFRLSVITQGIAARVAKGQASSAQATEYAKLFRPVAQFGLRIVDAGELTDVSSKL</sequence>
<evidence type="ECO:0000313" key="3">
    <source>
        <dbReference type="Proteomes" id="UP000271241"/>
    </source>
</evidence>
<dbReference type="InterPro" id="IPR008271">
    <property type="entry name" value="Ser/Thr_kinase_AS"/>
</dbReference>
<keyword evidence="2" id="KW-0418">Kinase</keyword>
<dbReference type="CDD" id="cd05154">
    <property type="entry name" value="ACAD10_11_N-like"/>
    <property type="match status" value="1"/>
</dbReference>
<dbReference type="Gene3D" id="3.30.200.20">
    <property type="entry name" value="Phosphorylase Kinase, domain 1"/>
    <property type="match status" value="1"/>
</dbReference>
<dbReference type="InterPro" id="IPR041726">
    <property type="entry name" value="ACAD10_11_N"/>
</dbReference>
<dbReference type="PANTHER" id="PTHR47829">
    <property type="entry name" value="HYDROLASE, PUTATIVE (AFU_ORTHOLOGUE AFUA_1G12880)-RELATED"/>
    <property type="match status" value="1"/>
</dbReference>
<name>A0A4P9XUZ4_9FUNG</name>
<dbReference type="InterPro" id="IPR002575">
    <property type="entry name" value="Aminoglycoside_PTrfase"/>
</dbReference>
<dbReference type="InterPro" id="IPR052898">
    <property type="entry name" value="ACAD10-like"/>
</dbReference>
<dbReference type="AlphaFoldDB" id="A0A4P9XUZ4"/>
<dbReference type="EMBL" id="KZ992516">
    <property type="protein sequence ID" value="RKP09401.1"/>
    <property type="molecule type" value="Genomic_DNA"/>
</dbReference>
<feature type="domain" description="Aminoglycoside phosphotransferase" evidence="1">
    <location>
        <begin position="49"/>
        <end position="279"/>
    </location>
</feature>
<evidence type="ECO:0000313" key="2">
    <source>
        <dbReference type="EMBL" id="RKP09401.1"/>
    </source>
</evidence>
<evidence type="ECO:0000259" key="1">
    <source>
        <dbReference type="Pfam" id="PF01636"/>
    </source>
</evidence>
<accession>A0A4P9XUZ4</accession>
<dbReference type="SUPFAM" id="SSF56112">
    <property type="entry name" value="Protein kinase-like (PK-like)"/>
    <property type="match status" value="1"/>
</dbReference>
<dbReference type="Gene3D" id="3.90.1200.10">
    <property type="match status" value="1"/>
</dbReference>
<dbReference type="InterPro" id="IPR011009">
    <property type="entry name" value="Kinase-like_dom_sf"/>
</dbReference>
<protein>
    <submittedName>
        <fullName evidence="2">Kinase-like domain-containing protein</fullName>
    </submittedName>
</protein>
<keyword evidence="3" id="KW-1185">Reference proteome</keyword>
<dbReference type="STRING" id="78915.A0A4P9XUZ4"/>
<proteinExistence type="predicted"/>
<organism evidence="2 3">
    <name type="scientific">Thamnocephalis sphaerospora</name>
    <dbReference type="NCBI Taxonomy" id="78915"/>
    <lineage>
        <taxon>Eukaryota</taxon>
        <taxon>Fungi</taxon>
        <taxon>Fungi incertae sedis</taxon>
        <taxon>Zoopagomycota</taxon>
        <taxon>Zoopagomycotina</taxon>
        <taxon>Zoopagomycetes</taxon>
        <taxon>Zoopagales</taxon>
        <taxon>Sigmoideomycetaceae</taxon>
        <taxon>Thamnocephalis</taxon>
    </lineage>
</organism>
<dbReference type="Proteomes" id="UP000271241">
    <property type="component" value="Unassembled WGS sequence"/>
</dbReference>
<keyword evidence="2" id="KW-0808">Transferase</keyword>